<reference evidence="2 3" key="1">
    <citation type="submission" date="2020-08" db="EMBL/GenBank/DDBJ databases">
        <title>Genomic Encyclopedia of Type Strains, Phase IV (KMG-V): Genome sequencing to study the core and pangenomes of soil and plant-associated prokaryotes.</title>
        <authorList>
            <person name="Whitman W."/>
        </authorList>
    </citation>
    <scope>NUCLEOTIDE SEQUENCE [LARGE SCALE GENOMIC DNA]</scope>
    <source>
        <strain evidence="2 3">SEMIA 4074</strain>
    </source>
</reference>
<evidence type="ECO:0000313" key="2">
    <source>
        <dbReference type="EMBL" id="MBB4192010.1"/>
    </source>
</evidence>
<gene>
    <name evidence="2" type="ORF">GGD53_002163</name>
</gene>
<evidence type="ECO:0000256" key="1">
    <source>
        <dbReference type="SAM" id="MobiDB-lite"/>
    </source>
</evidence>
<dbReference type="RefSeq" id="WP_184455641.1">
    <property type="nucleotide sequence ID" value="NZ_JACIFV010000005.1"/>
</dbReference>
<evidence type="ECO:0000313" key="3">
    <source>
        <dbReference type="Proteomes" id="UP000524492"/>
    </source>
</evidence>
<protein>
    <submittedName>
        <fullName evidence="2">Uncharacterized protein</fullName>
    </submittedName>
</protein>
<proteinExistence type="predicted"/>
<dbReference type="Proteomes" id="UP000524492">
    <property type="component" value="Unassembled WGS sequence"/>
</dbReference>
<feature type="region of interest" description="Disordered" evidence="1">
    <location>
        <begin position="58"/>
        <end position="116"/>
    </location>
</feature>
<name>A0A7W6MFY6_9HYPH</name>
<comment type="caution">
    <text evidence="2">The sequence shown here is derived from an EMBL/GenBank/DDBJ whole genome shotgun (WGS) entry which is preliminary data.</text>
</comment>
<dbReference type="EMBL" id="JACIFV010000005">
    <property type="protein sequence ID" value="MBB4192010.1"/>
    <property type="molecule type" value="Genomic_DNA"/>
</dbReference>
<dbReference type="AlphaFoldDB" id="A0A7W6MFY6"/>
<organism evidence="2 3">
    <name type="scientific">Rhizobium aethiopicum</name>
    <dbReference type="NCBI Taxonomy" id="1138170"/>
    <lineage>
        <taxon>Bacteria</taxon>
        <taxon>Pseudomonadati</taxon>
        <taxon>Pseudomonadota</taxon>
        <taxon>Alphaproteobacteria</taxon>
        <taxon>Hyphomicrobiales</taxon>
        <taxon>Rhizobiaceae</taxon>
        <taxon>Rhizobium/Agrobacterium group</taxon>
        <taxon>Rhizobium</taxon>
    </lineage>
</organism>
<sequence length="116" mass="12648">MEISKMRFKSSARFETAFSADSGGVARQIGLTRSYQKRLSDLFQTLAQAARVAGRPAIAHSQAESDETGWKQRQYNPNRNVGRAKRFAPRPQLQGTGSPACIERGAAVSPGLVDQP</sequence>
<accession>A0A7W6MFY6</accession>
<keyword evidence="3" id="KW-1185">Reference proteome</keyword>